<dbReference type="EMBL" id="FRAA01000001">
    <property type="protein sequence ID" value="SHJ77030.1"/>
    <property type="molecule type" value="Genomic_DNA"/>
</dbReference>
<dbReference type="RefSeq" id="WP_073120263.1">
    <property type="nucleotide sequence ID" value="NZ_FRAA01000001.1"/>
</dbReference>
<dbReference type="Pfam" id="PF00884">
    <property type="entry name" value="Sulfatase"/>
    <property type="match status" value="1"/>
</dbReference>
<keyword evidence="4" id="KW-0106">Calcium</keyword>
<dbReference type="GO" id="GO:0004065">
    <property type="term" value="F:arylsulfatase activity"/>
    <property type="evidence" value="ECO:0007669"/>
    <property type="project" value="TreeGrafter"/>
</dbReference>
<keyword evidence="7" id="KW-1185">Reference proteome</keyword>
<dbReference type="PANTHER" id="PTHR42693">
    <property type="entry name" value="ARYLSULFATASE FAMILY MEMBER"/>
    <property type="match status" value="1"/>
</dbReference>
<evidence type="ECO:0000256" key="1">
    <source>
        <dbReference type="ARBA" id="ARBA00008779"/>
    </source>
</evidence>
<dbReference type="InterPro" id="IPR050738">
    <property type="entry name" value="Sulfatase"/>
</dbReference>
<evidence type="ECO:0000256" key="2">
    <source>
        <dbReference type="ARBA" id="ARBA00022723"/>
    </source>
</evidence>
<dbReference type="InterPro" id="IPR017850">
    <property type="entry name" value="Alkaline_phosphatase_core_sf"/>
</dbReference>
<proteinExistence type="inferred from homology"/>
<sequence>MKRIQIAILLTVSLFVFSCDKQKQEQQSTQQEKPNIVVFLCDDLGYGDLSSYGHPMIQTPNLDGLAAKGIRMTNFYSAAPVCSPSRVGLMTGRSPNRAGIYDFIVGGHNPRPNNRDLVHMQAHEETIPQKLKSVGYATCLSGKWHCSSLFNEPDKQPTPDKFGFDHWFATHNNAAPSHENPRNFVRNGQEVGEIEGYSCQIVVDEAMDWLGQQQEDQPFYLQVTFHEPHVPIASPPALVQKYLAHSQNENQAQYFANVENVDIAVGRLVQYLEDNGHDNTLIVFTSDNGPETLLRYPQAKHSYGTTDGLKGRKLWTTDGGFKVPGIVYWMGGETYNGESDAVVSALDLMPTFCELAGAELPDRTLDGQSLTNFLKTGKVEREKPLLWAFYNALNDRVVAMRDGDWKLMARLQYDTAYLPKIKNVYPGNVDSVKNAELVDFELYNLTEDENEWKDLSADRPEQLDSMKVILNKEYQALLEGSHVWERSEHKN</sequence>
<keyword evidence="2" id="KW-0479">Metal-binding</keyword>
<dbReference type="SUPFAM" id="SSF53649">
    <property type="entry name" value="Alkaline phosphatase-like"/>
    <property type="match status" value="1"/>
</dbReference>
<keyword evidence="3" id="KW-0378">Hydrolase</keyword>
<reference evidence="7" key="1">
    <citation type="submission" date="2016-11" db="EMBL/GenBank/DDBJ databases">
        <authorList>
            <person name="Varghese N."/>
            <person name="Submissions S."/>
        </authorList>
    </citation>
    <scope>NUCLEOTIDE SEQUENCE [LARGE SCALE GENOMIC DNA]</scope>
    <source>
        <strain evidence="7">DSM 26134</strain>
    </source>
</reference>
<dbReference type="STRING" id="156994.SAMN04488028_1011170"/>
<organism evidence="6 7">
    <name type="scientific">Reichenbachiella agariperforans</name>
    <dbReference type="NCBI Taxonomy" id="156994"/>
    <lineage>
        <taxon>Bacteria</taxon>
        <taxon>Pseudomonadati</taxon>
        <taxon>Bacteroidota</taxon>
        <taxon>Cytophagia</taxon>
        <taxon>Cytophagales</taxon>
        <taxon>Reichenbachiellaceae</taxon>
        <taxon>Reichenbachiella</taxon>
    </lineage>
</organism>
<dbReference type="InterPro" id="IPR000917">
    <property type="entry name" value="Sulfatase_N"/>
</dbReference>
<dbReference type="InterPro" id="IPR024607">
    <property type="entry name" value="Sulfatase_CS"/>
</dbReference>
<dbReference type="PANTHER" id="PTHR42693:SF53">
    <property type="entry name" value="ENDO-4-O-SULFATASE"/>
    <property type="match status" value="1"/>
</dbReference>
<dbReference type="Gene3D" id="3.40.720.10">
    <property type="entry name" value="Alkaline Phosphatase, subunit A"/>
    <property type="match status" value="1"/>
</dbReference>
<dbReference type="PROSITE" id="PS00523">
    <property type="entry name" value="SULFATASE_1"/>
    <property type="match status" value="1"/>
</dbReference>
<gene>
    <name evidence="6" type="ORF">SAMN04488028_1011170</name>
</gene>
<dbReference type="Proteomes" id="UP000184474">
    <property type="component" value="Unassembled WGS sequence"/>
</dbReference>
<protein>
    <submittedName>
        <fullName evidence="6">Arylsulfatase A</fullName>
    </submittedName>
</protein>
<evidence type="ECO:0000313" key="7">
    <source>
        <dbReference type="Proteomes" id="UP000184474"/>
    </source>
</evidence>
<comment type="similarity">
    <text evidence="1">Belongs to the sulfatase family.</text>
</comment>
<dbReference type="AlphaFoldDB" id="A0A1M6M112"/>
<evidence type="ECO:0000256" key="3">
    <source>
        <dbReference type="ARBA" id="ARBA00022801"/>
    </source>
</evidence>
<dbReference type="Gene3D" id="3.30.1120.10">
    <property type="match status" value="1"/>
</dbReference>
<dbReference type="GO" id="GO:0046872">
    <property type="term" value="F:metal ion binding"/>
    <property type="evidence" value="ECO:0007669"/>
    <property type="project" value="UniProtKB-KW"/>
</dbReference>
<evidence type="ECO:0000256" key="4">
    <source>
        <dbReference type="ARBA" id="ARBA00022837"/>
    </source>
</evidence>
<dbReference type="PROSITE" id="PS51257">
    <property type="entry name" value="PROKAR_LIPOPROTEIN"/>
    <property type="match status" value="1"/>
</dbReference>
<feature type="domain" description="Sulfatase N-terminal" evidence="5">
    <location>
        <begin position="34"/>
        <end position="358"/>
    </location>
</feature>
<dbReference type="PROSITE" id="PS00149">
    <property type="entry name" value="SULFATASE_2"/>
    <property type="match status" value="1"/>
</dbReference>
<accession>A0A1M6M112</accession>
<evidence type="ECO:0000313" key="6">
    <source>
        <dbReference type="EMBL" id="SHJ77030.1"/>
    </source>
</evidence>
<evidence type="ECO:0000259" key="5">
    <source>
        <dbReference type="Pfam" id="PF00884"/>
    </source>
</evidence>
<name>A0A1M6M112_REIAG</name>